<dbReference type="InterPro" id="IPR045864">
    <property type="entry name" value="aa-tRNA-synth_II/BPL/LPL"/>
</dbReference>
<dbReference type="InterPro" id="IPR002314">
    <property type="entry name" value="aa-tRNA-synt_IIb"/>
</dbReference>
<comment type="subunit">
    <text evidence="2">Homodimer.</text>
</comment>
<dbReference type="PANTHER" id="PTHR42753:SF2">
    <property type="entry name" value="PROLINE--TRNA LIGASE"/>
    <property type="match status" value="1"/>
</dbReference>
<evidence type="ECO:0000256" key="5">
    <source>
        <dbReference type="ARBA" id="ARBA00022490"/>
    </source>
</evidence>
<organism evidence="14">
    <name type="scientific">Thermodesulfobacterium geofontis</name>
    <dbReference type="NCBI Taxonomy" id="1295609"/>
    <lineage>
        <taxon>Bacteria</taxon>
        <taxon>Pseudomonadati</taxon>
        <taxon>Thermodesulfobacteriota</taxon>
        <taxon>Thermodesulfobacteria</taxon>
        <taxon>Thermodesulfobacteriales</taxon>
        <taxon>Thermodesulfobacteriaceae</taxon>
        <taxon>Thermodesulfobacterium</taxon>
    </lineage>
</organism>
<dbReference type="Pfam" id="PF00587">
    <property type="entry name" value="tRNA-synt_2b"/>
    <property type="match status" value="1"/>
</dbReference>
<dbReference type="PROSITE" id="PS50862">
    <property type="entry name" value="AA_TRNA_LIGASE_II"/>
    <property type="match status" value="1"/>
</dbReference>
<evidence type="ECO:0000256" key="2">
    <source>
        <dbReference type="ARBA" id="ARBA00011738"/>
    </source>
</evidence>
<dbReference type="PANTHER" id="PTHR42753">
    <property type="entry name" value="MITOCHONDRIAL RIBOSOME PROTEIN L39/PROLYL-TRNA LIGASE FAMILY MEMBER"/>
    <property type="match status" value="1"/>
</dbReference>
<evidence type="ECO:0000256" key="3">
    <source>
        <dbReference type="ARBA" id="ARBA00012831"/>
    </source>
</evidence>
<keyword evidence="6 14" id="KW-0436">Ligase</keyword>
<evidence type="ECO:0000259" key="13">
    <source>
        <dbReference type="PROSITE" id="PS50862"/>
    </source>
</evidence>
<comment type="catalytic activity">
    <reaction evidence="11">
        <text>tRNA(Pro) + L-proline + ATP = L-prolyl-tRNA(Pro) + AMP + diphosphate</text>
        <dbReference type="Rhea" id="RHEA:14305"/>
        <dbReference type="Rhea" id="RHEA-COMP:9700"/>
        <dbReference type="Rhea" id="RHEA-COMP:9702"/>
        <dbReference type="ChEBI" id="CHEBI:30616"/>
        <dbReference type="ChEBI" id="CHEBI:33019"/>
        <dbReference type="ChEBI" id="CHEBI:60039"/>
        <dbReference type="ChEBI" id="CHEBI:78442"/>
        <dbReference type="ChEBI" id="CHEBI:78532"/>
        <dbReference type="ChEBI" id="CHEBI:456215"/>
        <dbReference type="EC" id="6.1.1.15"/>
    </reaction>
</comment>
<protein>
    <recommendedName>
        <fullName evidence="4 12">Proline--tRNA ligase</fullName>
        <ecNumber evidence="3 12">6.1.1.15</ecNumber>
    </recommendedName>
</protein>
<comment type="caution">
    <text evidence="14">The sequence shown here is derived from an EMBL/GenBank/DDBJ whole genome shotgun (WGS) entry which is preliminary data.</text>
</comment>
<dbReference type="InterPro" id="IPR002316">
    <property type="entry name" value="Pro-tRNA-ligase_IIa"/>
</dbReference>
<name>A0A7C4JSB0_9BACT</name>
<dbReference type="GO" id="GO:0005524">
    <property type="term" value="F:ATP binding"/>
    <property type="evidence" value="ECO:0007669"/>
    <property type="project" value="UniProtKB-KW"/>
</dbReference>
<evidence type="ECO:0000256" key="6">
    <source>
        <dbReference type="ARBA" id="ARBA00022598"/>
    </source>
</evidence>
<dbReference type="GO" id="GO:0004827">
    <property type="term" value="F:proline-tRNA ligase activity"/>
    <property type="evidence" value="ECO:0007669"/>
    <property type="project" value="UniProtKB-UniRule"/>
</dbReference>
<dbReference type="SUPFAM" id="SSF55681">
    <property type="entry name" value="Class II aaRS and biotin synthetases"/>
    <property type="match status" value="1"/>
</dbReference>
<evidence type="ECO:0000256" key="1">
    <source>
        <dbReference type="ARBA" id="ARBA00004496"/>
    </source>
</evidence>
<evidence type="ECO:0000256" key="11">
    <source>
        <dbReference type="ARBA" id="ARBA00047671"/>
    </source>
</evidence>
<dbReference type="GO" id="GO:0005829">
    <property type="term" value="C:cytosol"/>
    <property type="evidence" value="ECO:0007669"/>
    <property type="project" value="TreeGrafter"/>
</dbReference>
<dbReference type="EMBL" id="DSZN01000097">
    <property type="protein sequence ID" value="HGQ85876.1"/>
    <property type="molecule type" value="Genomic_DNA"/>
</dbReference>
<dbReference type="Gene3D" id="3.30.930.10">
    <property type="entry name" value="Bira Bifunctional Protein, Domain 2"/>
    <property type="match status" value="1"/>
</dbReference>
<dbReference type="CDD" id="cd00779">
    <property type="entry name" value="ProRS_core_prok"/>
    <property type="match status" value="1"/>
</dbReference>
<keyword evidence="7" id="KW-0547">Nucleotide-binding</keyword>
<dbReference type="InterPro" id="IPR004500">
    <property type="entry name" value="Pro-tRNA-synth_IIa_bac-type"/>
</dbReference>
<dbReference type="AlphaFoldDB" id="A0A7C4JSB0"/>
<keyword evidence="8" id="KW-0067">ATP-binding</keyword>
<keyword evidence="10" id="KW-0030">Aminoacyl-tRNA synthetase</keyword>
<dbReference type="GO" id="GO:0006433">
    <property type="term" value="P:prolyl-tRNA aminoacylation"/>
    <property type="evidence" value="ECO:0007669"/>
    <property type="project" value="UniProtKB-UniRule"/>
</dbReference>
<feature type="domain" description="Aminoacyl-transfer RNA synthetases class-II family profile" evidence="13">
    <location>
        <begin position="38"/>
        <end position="266"/>
    </location>
</feature>
<evidence type="ECO:0000313" key="14">
    <source>
        <dbReference type="EMBL" id="HGQ85876.1"/>
    </source>
</evidence>
<keyword evidence="9" id="KW-0648">Protein biosynthesis</keyword>
<evidence type="ECO:0000256" key="12">
    <source>
        <dbReference type="NCBIfam" id="TIGR00409"/>
    </source>
</evidence>
<keyword evidence="5" id="KW-0963">Cytoplasm</keyword>
<accession>A0A7C4JSB0</accession>
<evidence type="ECO:0000256" key="4">
    <source>
        <dbReference type="ARBA" id="ARBA00019110"/>
    </source>
</evidence>
<evidence type="ECO:0000256" key="9">
    <source>
        <dbReference type="ARBA" id="ARBA00022917"/>
    </source>
</evidence>
<dbReference type="EC" id="6.1.1.15" evidence="3 12"/>
<evidence type="ECO:0000256" key="8">
    <source>
        <dbReference type="ARBA" id="ARBA00022840"/>
    </source>
</evidence>
<dbReference type="NCBIfam" id="TIGR00409">
    <property type="entry name" value="proS_fam_II"/>
    <property type="match status" value="1"/>
</dbReference>
<reference evidence="14" key="1">
    <citation type="journal article" date="2020" name="mSystems">
        <title>Genome- and Community-Level Interaction Insights into Carbon Utilization and Element Cycling Functions of Hydrothermarchaeota in Hydrothermal Sediment.</title>
        <authorList>
            <person name="Zhou Z."/>
            <person name="Liu Y."/>
            <person name="Xu W."/>
            <person name="Pan J."/>
            <person name="Luo Z.H."/>
            <person name="Li M."/>
        </authorList>
    </citation>
    <scope>NUCLEOTIDE SEQUENCE [LARGE SCALE GENOMIC DNA]</scope>
    <source>
        <strain evidence="14">SpSt-6</strain>
    </source>
</reference>
<proteinExistence type="predicted"/>
<evidence type="ECO:0000256" key="7">
    <source>
        <dbReference type="ARBA" id="ARBA00022741"/>
    </source>
</evidence>
<sequence length="275" mass="31759">MRWSKYFIPTLREDPSEAEVISHKLLLRAGMIRKLASGIYNFLPLGFRALKKIENIVRCEMNKAGALEILMPLVQPAELWKETGRWDAYGKELLRFKDRKEHDFCLGPTHEEVVTEIVRRDVKSYKELPLILYQIAVKFRDEIRPRFGIMRAREFIMKDAYSFDSDWDGLERSYQLMYETYEKIFTNCGLKFKAVEAHTGAIGGDVSHEFMVLAETGEDIIAFCEKCGYASNIELTPAISGEKYPLEPEKPLEKVYTPGVRTAQEVAGFFRPSCF</sequence>
<dbReference type="FunFam" id="3.30.930.10:FF:000066">
    <property type="entry name" value="Proline--tRNA ligase"/>
    <property type="match status" value="1"/>
</dbReference>
<comment type="subcellular location">
    <subcellularLocation>
        <location evidence="1">Cytoplasm</location>
    </subcellularLocation>
</comment>
<dbReference type="PRINTS" id="PR01046">
    <property type="entry name" value="TRNASYNTHPRO"/>
</dbReference>
<dbReference type="InterPro" id="IPR050062">
    <property type="entry name" value="Pro-tRNA_synthetase"/>
</dbReference>
<gene>
    <name evidence="14" type="primary">proS</name>
    <name evidence="14" type="ORF">ENT66_06070</name>
</gene>
<dbReference type="InterPro" id="IPR033730">
    <property type="entry name" value="ProRS_core_prok"/>
</dbReference>
<evidence type="ECO:0000256" key="10">
    <source>
        <dbReference type="ARBA" id="ARBA00023146"/>
    </source>
</evidence>
<dbReference type="InterPro" id="IPR006195">
    <property type="entry name" value="aa-tRNA-synth_II"/>
</dbReference>